<accession>A0A9X2RD30</accession>
<comment type="caution">
    <text evidence="2">The sequence shown here is derived from an EMBL/GenBank/DDBJ whole genome shotgun (WGS) entry which is preliminary data.</text>
</comment>
<dbReference type="SUPFAM" id="SSF52980">
    <property type="entry name" value="Restriction endonuclease-like"/>
    <property type="match status" value="1"/>
</dbReference>
<dbReference type="RefSeq" id="WP_255132232.1">
    <property type="nucleotide sequence ID" value="NZ_JANDBC010000001.1"/>
</dbReference>
<keyword evidence="3" id="KW-1185">Reference proteome</keyword>
<organism evidence="2 3">
    <name type="scientific">Gracilimonas sediminicola</name>
    <dbReference type="NCBI Taxonomy" id="2952158"/>
    <lineage>
        <taxon>Bacteria</taxon>
        <taxon>Pseudomonadati</taxon>
        <taxon>Balneolota</taxon>
        <taxon>Balneolia</taxon>
        <taxon>Balneolales</taxon>
        <taxon>Balneolaceae</taxon>
        <taxon>Gracilimonas</taxon>
    </lineage>
</organism>
<proteinExistence type="predicted"/>
<evidence type="ECO:0000259" key="1">
    <source>
        <dbReference type="Pfam" id="PF04480"/>
    </source>
</evidence>
<protein>
    <submittedName>
        <fullName evidence="2">Endonuclease domain-containing protein</fullName>
    </submittedName>
</protein>
<gene>
    <name evidence="2" type="ORF">NM125_01710</name>
</gene>
<dbReference type="PANTHER" id="PTHR38590:SF1">
    <property type="entry name" value="BLL0828 PROTEIN"/>
    <property type="match status" value="1"/>
</dbReference>
<keyword evidence="2" id="KW-0255">Endonuclease</keyword>
<dbReference type="InterPro" id="IPR007569">
    <property type="entry name" value="DUF559"/>
</dbReference>
<name>A0A9X2RD30_9BACT</name>
<dbReference type="AlphaFoldDB" id="A0A9X2RD30"/>
<reference evidence="2" key="1">
    <citation type="submission" date="2022-06" db="EMBL/GenBank/DDBJ databases">
        <title>Gracilimonas sp. CAU 1638 isolated from sea sediment.</title>
        <authorList>
            <person name="Kim W."/>
        </authorList>
    </citation>
    <scope>NUCLEOTIDE SEQUENCE</scope>
    <source>
        <strain evidence="2">CAU 1638</strain>
    </source>
</reference>
<evidence type="ECO:0000313" key="2">
    <source>
        <dbReference type="EMBL" id="MCP9290292.1"/>
    </source>
</evidence>
<dbReference type="Gene3D" id="3.40.960.10">
    <property type="entry name" value="VSR Endonuclease"/>
    <property type="match status" value="1"/>
</dbReference>
<dbReference type="Pfam" id="PF04480">
    <property type="entry name" value="DUF559"/>
    <property type="match status" value="1"/>
</dbReference>
<keyword evidence="2" id="KW-0378">Hydrolase</keyword>
<dbReference type="InterPro" id="IPR011335">
    <property type="entry name" value="Restrct_endonuc-II-like"/>
</dbReference>
<dbReference type="EMBL" id="JANDBC010000001">
    <property type="protein sequence ID" value="MCP9290292.1"/>
    <property type="molecule type" value="Genomic_DNA"/>
</dbReference>
<sequence>MNLTQKTITEIARELRKKATPFENILWKYVRNRQLGGYKFLRQKPFVLEQHNNRRYFYIADFYCAELNLVVELDGKVHDFQKEYDYQRDVVLNGLGLKVLRIKNEELVDMDRVLKKILEVVR</sequence>
<dbReference type="GO" id="GO:0004519">
    <property type="term" value="F:endonuclease activity"/>
    <property type="evidence" value="ECO:0007669"/>
    <property type="project" value="UniProtKB-KW"/>
</dbReference>
<dbReference type="InterPro" id="IPR047216">
    <property type="entry name" value="Endonuclease_DUF559_bact"/>
</dbReference>
<dbReference type="CDD" id="cd01038">
    <property type="entry name" value="Endonuclease_DUF559"/>
    <property type="match status" value="1"/>
</dbReference>
<dbReference type="PANTHER" id="PTHR38590">
    <property type="entry name" value="BLL0828 PROTEIN"/>
    <property type="match status" value="1"/>
</dbReference>
<feature type="domain" description="DUF559" evidence="1">
    <location>
        <begin position="8"/>
        <end position="121"/>
    </location>
</feature>
<keyword evidence="2" id="KW-0540">Nuclease</keyword>
<evidence type="ECO:0000313" key="3">
    <source>
        <dbReference type="Proteomes" id="UP001139125"/>
    </source>
</evidence>
<dbReference type="Proteomes" id="UP001139125">
    <property type="component" value="Unassembled WGS sequence"/>
</dbReference>